<organism evidence="3 5">
    <name type="scientific">Bacillus thuringiensis</name>
    <dbReference type="NCBI Taxonomy" id="1428"/>
    <lineage>
        <taxon>Bacteria</taxon>
        <taxon>Bacillati</taxon>
        <taxon>Bacillota</taxon>
        <taxon>Bacilli</taxon>
        <taxon>Bacillales</taxon>
        <taxon>Bacillaceae</taxon>
        <taxon>Bacillus</taxon>
        <taxon>Bacillus cereus group</taxon>
    </lineage>
</organism>
<evidence type="ECO:0000313" key="5">
    <source>
        <dbReference type="Proteomes" id="UP000501107"/>
    </source>
</evidence>
<feature type="chain" id="PRO_5030004325" evidence="1">
    <location>
        <begin position="27"/>
        <end position="386"/>
    </location>
</feature>
<evidence type="ECO:0000313" key="4">
    <source>
        <dbReference type="Proteomes" id="UP000031876"/>
    </source>
</evidence>
<evidence type="ECO:0000313" key="3">
    <source>
        <dbReference type="EMBL" id="QKH26732.1"/>
    </source>
</evidence>
<dbReference type="CDD" id="cd22654">
    <property type="entry name" value="ClyA_NheA-like"/>
    <property type="match status" value="1"/>
</dbReference>
<dbReference type="FunFam" id="1.20.1170.10:FF:000002">
    <property type="entry name" value="Non-hemolytic enterotoxin A"/>
    <property type="match status" value="1"/>
</dbReference>
<dbReference type="Proteomes" id="UP000031876">
    <property type="component" value="Chromosome"/>
</dbReference>
<feature type="signal peptide" evidence="1">
    <location>
        <begin position="1"/>
        <end position="26"/>
    </location>
</feature>
<accession>A0A0B5NMI1</accession>
<dbReference type="EMBL" id="CP009335">
    <property type="protein sequence ID" value="AJG75136.1"/>
    <property type="molecule type" value="Genomic_DNA"/>
</dbReference>
<evidence type="ECO:0000313" key="2">
    <source>
        <dbReference type="EMBL" id="AJG75136.1"/>
    </source>
</evidence>
<dbReference type="AlphaFoldDB" id="A0A0B5NMI1"/>
<gene>
    <name evidence="3" type="primary">nheA</name>
    <name evidence="2" type="ORF">BF38_3108</name>
    <name evidence="3" type="ORF">FOC89_23210</name>
</gene>
<dbReference type="GO" id="GO:0016020">
    <property type="term" value="C:membrane"/>
    <property type="evidence" value="ECO:0007669"/>
    <property type="project" value="InterPro"/>
</dbReference>
<name>A0A0B5NMI1_BACTU</name>
<dbReference type="InterPro" id="IPR052785">
    <property type="entry name" value="Enterotoxin_cmpnt"/>
</dbReference>
<dbReference type="KEGG" id="btw:BF38_3108"/>
<reference evidence="3 5" key="2">
    <citation type="submission" date="2020-05" db="EMBL/GenBank/DDBJ databases">
        <title>FDA dAtabase for Regulatory Grade micrObial Sequences (FDA-ARGOS): Supporting development and validation of Infectious Disease Dx tests.</title>
        <authorList>
            <person name="Nelson B."/>
            <person name="Plummer A."/>
            <person name="Tallon L."/>
            <person name="Sadzewicz L."/>
            <person name="Zhao X."/>
            <person name="Vavikolanu K."/>
            <person name="Mehta A."/>
            <person name="Aluvathingal J."/>
            <person name="Nadendla S."/>
            <person name="Myers T."/>
            <person name="Yan Y."/>
            <person name="Sichtig H."/>
        </authorList>
    </citation>
    <scope>NUCLEOTIDE SEQUENCE [LARGE SCALE GENOMIC DNA]</scope>
    <source>
        <strain evidence="3 5">FDAARGOS_795</strain>
    </source>
</reference>
<dbReference type="PANTHER" id="PTHR38443">
    <property type="match status" value="1"/>
</dbReference>
<dbReference type="Gene3D" id="1.20.1170.10">
    <property type="match status" value="1"/>
</dbReference>
<dbReference type="SUPFAM" id="SSF58100">
    <property type="entry name" value="Bacterial hemolysins"/>
    <property type="match status" value="1"/>
</dbReference>
<dbReference type="PANTHER" id="PTHR38443:SF2">
    <property type="entry name" value="NON-HEMOLYTIC ENTEROTOXIN LYTIC COMPONENT L1"/>
    <property type="match status" value="1"/>
</dbReference>
<evidence type="ECO:0000256" key="1">
    <source>
        <dbReference type="SAM" id="SignalP"/>
    </source>
</evidence>
<proteinExistence type="predicted"/>
<dbReference type="EMBL" id="CP053980">
    <property type="protein sequence ID" value="QKH26732.1"/>
    <property type="molecule type" value="Genomic_DNA"/>
</dbReference>
<dbReference type="PROSITE" id="PS51257">
    <property type="entry name" value="PROKAR_LIPOPROTEIN"/>
    <property type="match status" value="1"/>
</dbReference>
<dbReference type="Pfam" id="PF05791">
    <property type="entry name" value="Bacillus_HBL"/>
    <property type="match status" value="1"/>
</dbReference>
<sequence>MKKTLITGLLVTAVSTSCFIPVSAYAKEGQTEVKTVYVQNVIAPNTLSNSIRMLGSQSPLIQAYGLVILQQPDIKVNAMSSLTNHQKFAKANVREWIDEYNPKLIDLNQEMMRYSTRFNSYYSKLYELAGNVNEDEQAKADFTNAYGKLQLQVQSIQESMEQDLLELNRFKTVLDKDSSNLSIKADEAIKTLQGSSGDIVKLREDIKRIQGEIQAELTTILNRPQEIIKGSINIGKQVFTITNQTAQTKTIDFVSIGTLSNEIVNAADSQTREAALRIQQKQKELLPLIQKLSQTEAEATQITFVEDQVSSFTELIDRQITTLETLLSDWKVLNNNMIQIQKNVEEGTYTDSSLLQKHFNQIKKVSDEMNKQTNQFEDYVTNVEVH</sequence>
<dbReference type="RefSeq" id="WP_000751857.1">
    <property type="nucleotide sequence ID" value="NZ_CP009335.1"/>
</dbReference>
<dbReference type="InterPro" id="IPR008414">
    <property type="entry name" value="HBL"/>
</dbReference>
<reference evidence="2 4" key="1">
    <citation type="journal article" date="2015" name="Genome Announc.">
        <title>Complete genome sequences for 35 biothreat assay-relevant bacillus species.</title>
        <authorList>
            <person name="Johnson S.L."/>
            <person name="Daligault H.E."/>
            <person name="Davenport K.W."/>
            <person name="Jaissle J."/>
            <person name="Frey K.G."/>
            <person name="Ladner J.T."/>
            <person name="Broomall S.M."/>
            <person name="Bishop-Lilly K.A."/>
            <person name="Bruce D.C."/>
            <person name="Gibbons H.S."/>
            <person name="Coyne S.R."/>
            <person name="Lo C.C."/>
            <person name="Meincke L."/>
            <person name="Munk A.C."/>
            <person name="Koroleva G.I."/>
            <person name="Rosenzweig C.N."/>
            <person name="Palacios G.F."/>
            <person name="Redden C.L."/>
            <person name="Minogue T.D."/>
            <person name="Chain P.S."/>
        </authorList>
    </citation>
    <scope>NUCLEOTIDE SEQUENCE [LARGE SCALE GENOMIC DNA]</scope>
    <source>
        <strain evidence="2 4">HD1011</strain>
    </source>
</reference>
<dbReference type="Proteomes" id="UP000501107">
    <property type="component" value="Chromosome"/>
</dbReference>
<keyword evidence="1" id="KW-0732">Signal</keyword>
<protein>
    <submittedName>
        <fullName evidence="2">Hemolytic enterotoxin family protein</fullName>
    </submittedName>
    <submittedName>
        <fullName evidence="3">Non-hemolytic enterotoxin NHE subunit A</fullName>
    </submittedName>
</protein>